<dbReference type="InterPro" id="IPR002885">
    <property type="entry name" value="PPR_rpt"/>
</dbReference>
<dbReference type="InterPro" id="IPR046848">
    <property type="entry name" value="E_motif"/>
</dbReference>
<dbReference type="FunFam" id="1.25.40.10:FF:003118">
    <property type="entry name" value="Pentatricopeptide repeat-containing protein"/>
    <property type="match status" value="1"/>
</dbReference>
<dbReference type="Gene3D" id="1.25.40.10">
    <property type="entry name" value="Tetratricopeptide repeat domain"/>
    <property type="match status" value="5"/>
</dbReference>
<dbReference type="Pfam" id="PF20431">
    <property type="entry name" value="E_motif"/>
    <property type="match status" value="1"/>
</dbReference>
<dbReference type="PROSITE" id="PS51375">
    <property type="entry name" value="PPR"/>
    <property type="match status" value="8"/>
</dbReference>
<dbReference type="GO" id="GO:0009451">
    <property type="term" value="P:RNA modification"/>
    <property type="evidence" value="ECO:0007669"/>
    <property type="project" value="InterPro"/>
</dbReference>
<dbReference type="FunFam" id="1.25.40.10:FF:001321">
    <property type="entry name" value="Pentatricopeptide repeat-containing protein At3g57430, chloroplastic"/>
    <property type="match status" value="1"/>
</dbReference>
<feature type="repeat" description="PPR" evidence="3">
    <location>
        <begin position="814"/>
        <end position="848"/>
    </location>
</feature>
<evidence type="ECO:0000256" key="3">
    <source>
        <dbReference type="PROSITE-ProRule" id="PRU00708"/>
    </source>
</evidence>
<evidence type="ECO:0000256" key="1">
    <source>
        <dbReference type="ARBA" id="ARBA00022737"/>
    </source>
</evidence>
<evidence type="ECO:0000313" key="4">
    <source>
        <dbReference type="EnsemblPlants" id="OGLUM12G08860.1"/>
    </source>
</evidence>
<feature type="repeat" description="PPR" evidence="3">
    <location>
        <begin position="477"/>
        <end position="511"/>
    </location>
</feature>
<feature type="repeat" description="PPR" evidence="3">
    <location>
        <begin position="779"/>
        <end position="813"/>
    </location>
</feature>
<feature type="repeat" description="PPR" evidence="3">
    <location>
        <begin position="547"/>
        <end position="577"/>
    </location>
</feature>
<dbReference type="Pfam" id="PF01535">
    <property type="entry name" value="PPR"/>
    <property type="match status" value="6"/>
</dbReference>
<keyword evidence="1" id="KW-0677">Repeat</keyword>
<sequence>MAGIDLSPRRGWRASLSGWTLRGGADCGCARWTRIVVAAHGPVTADDVRRLGIEVNIVGARFSSFHGVLDTLASTRSFAASRSPPMSRSSSKKGVTPWRAVGLSAWCATARARLACGKMGSFEDGIITKPHPAMASCETPTREWLNVNFREETLTCRTHNITPLATFPTPSSFEGAFSLPALPCSSPLPLLLMPPRAPAASAARLHAHVLELHGCGGGGGGLALRRTHAASLVSGALATSLPLAGALLLSYAALSDLASARLVLRHHPLRLRSAFLWNSLSRALSSASLPSEALRVYNLMLRSAVRPDDRTFPFALHAAAAAVASAEDKGLELHASALRRGHLADVFTGNTLVAFYAACGKACDARRVFDEMPARDVVSWNSLVSAFLVNGMFHDARRALVSMMRSGFPLNAASLVSVVPACGMEQEEKFGLSIHALAVKVGLNTMVNLTNALVDMYGKFGDVEASMRVFDGMLEQNEVSWNSAIGCFLNAGLYGDVLRMFRKMSEHNVMPDSITLSSLLPALVELGSIDLGREVHGYSIKRAMDLDIFVANSLVDMYAKFGSLEKASTIFEQMKDRNVVSWNAMIANLVQNGAETEAFRLVSEMQKSGECPNSITLVNVLPACARMASLKMGKQIHAWSIRRGLMFDLFISNALIDMYSKCGQLSLARNIFERSEKDDVSYNTLILGYSQSPWCFESLLLFQQMRSVGIDYDAVSFMGALSACTNLSVFKHGKEIHCVLVRRLLSGHPFLSNSLLDLYTKGGMLVTASKIFNKITKKDVASWNTMILGYGMHGQIDIAFELFELMKGDGLDYDHVSYIAVLAACSHGGLVDKGKKYFSQMVAQNIEPQQMHYACMVDLLGRAGQLSECAEIIRDMPFPANSDVWGALLGACRIHGNIELAQWAAEHLFELKPEHSGYYTLMINMYAETGRWNEANKIRKLMKSRKVQKNPAYSWVQDQDGNKLQAFVVGDG</sequence>
<keyword evidence="5" id="KW-1185">Reference proteome</keyword>
<dbReference type="InterPro" id="IPR011990">
    <property type="entry name" value="TPR-like_helical_dom_sf"/>
</dbReference>
<dbReference type="FunFam" id="1.25.40.10:FF:000196">
    <property type="entry name" value="Pentatricopeptide repeat-containing protein At4g14850"/>
    <property type="match status" value="1"/>
</dbReference>
<proteinExistence type="predicted"/>
<dbReference type="Pfam" id="PF13041">
    <property type="entry name" value="PPR_2"/>
    <property type="match status" value="3"/>
</dbReference>
<dbReference type="GO" id="GO:0003723">
    <property type="term" value="F:RNA binding"/>
    <property type="evidence" value="ECO:0007669"/>
    <property type="project" value="InterPro"/>
</dbReference>
<dbReference type="HOGENOM" id="CLU_002706_15_6_1"/>
<feature type="repeat" description="PPR" evidence="3">
    <location>
        <begin position="578"/>
        <end position="612"/>
    </location>
</feature>
<dbReference type="STRING" id="40148.A0A0E0BQZ5"/>
<organism evidence="4">
    <name type="scientific">Oryza glumipatula</name>
    <dbReference type="NCBI Taxonomy" id="40148"/>
    <lineage>
        <taxon>Eukaryota</taxon>
        <taxon>Viridiplantae</taxon>
        <taxon>Streptophyta</taxon>
        <taxon>Embryophyta</taxon>
        <taxon>Tracheophyta</taxon>
        <taxon>Spermatophyta</taxon>
        <taxon>Magnoliopsida</taxon>
        <taxon>Liliopsida</taxon>
        <taxon>Poales</taxon>
        <taxon>Poaceae</taxon>
        <taxon>BOP clade</taxon>
        <taxon>Oryzoideae</taxon>
        <taxon>Oryzeae</taxon>
        <taxon>Oryzinae</taxon>
        <taxon>Oryza</taxon>
    </lineage>
</organism>
<evidence type="ECO:0000256" key="2">
    <source>
        <dbReference type="ARBA" id="ARBA00022946"/>
    </source>
</evidence>
<accession>A0A0E0BQZ5</accession>
<dbReference type="eggNOG" id="KOG4197">
    <property type="taxonomic scope" value="Eukaryota"/>
</dbReference>
<feature type="repeat" description="PPR" evidence="3">
    <location>
        <begin position="915"/>
        <end position="949"/>
    </location>
</feature>
<dbReference type="AlphaFoldDB" id="A0A0E0BQZ5"/>
<dbReference type="FunFam" id="1.25.40.10:FF:003299">
    <property type="entry name" value="Pentatricopeptide repeat-containing protein At1g18485"/>
    <property type="match status" value="1"/>
</dbReference>
<protein>
    <recommendedName>
        <fullName evidence="6">Pentatricopeptide repeat-containing protein</fullName>
    </recommendedName>
</protein>
<dbReference type="Gramene" id="OGLUM12G08860.1">
    <property type="protein sequence ID" value="OGLUM12G08860.1"/>
    <property type="gene ID" value="OGLUM12G08860"/>
</dbReference>
<dbReference type="InterPro" id="IPR046960">
    <property type="entry name" value="PPR_At4g14850-like_plant"/>
</dbReference>
<dbReference type="EnsemblPlants" id="OGLUM12G08860.1">
    <property type="protein sequence ID" value="OGLUM12G08860.1"/>
    <property type="gene ID" value="OGLUM12G08860"/>
</dbReference>
<dbReference type="FunFam" id="1.25.40.10:FF:003692">
    <property type="entry name" value="Pentatricopeptide repeat-containing protein"/>
    <property type="match status" value="1"/>
</dbReference>
<reference evidence="4" key="1">
    <citation type="submission" date="2015-04" db="UniProtKB">
        <authorList>
            <consortium name="EnsemblPlants"/>
        </authorList>
    </citation>
    <scope>IDENTIFICATION</scope>
</reference>
<feature type="repeat" description="PPR" evidence="3">
    <location>
        <begin position="273"/>
        <end position="307"/>
    </location>
</feature>
<name>A0A0E0BQZ5_9ORYZ</name>
<evidence type="ECO:0000313" key="5">
    <source>
        <dbReference type="Proteomes" id="UP000026961"/>
    </source>
</evidence>
<dbReference type="NCBIfam" id="TIGR00756">
    <property type="entry name" value="PPR"/>
    <property type="match status" value="7"/>
</dbReference>
<dbReference type="Proteomes" id="UP000026961">
    <property type="component" value="Chromosome 12"/>
</dbReference>
<keyword evidence="2" id="KW-0809">Transit peptide</keyword>
<dbReference type="PANTHER" id="PTHR47926">
    <property type="entry name" value="PENTATRICOPEPTIDE REPEAT-CONTAINING PROTEIN"/>
    <property type="match status" value="1"/>
</dbReference>
<reference evidence="4" key="2">
    <citation type="submission" date="2018-05" db="EMBL/GenBank/DDBJ databases">
        <title>OgluRS3 (Oryza glumaepatula Reference Sequence Version 3).</title>
        <authorList>
            <person name="Zhang J."/>
            <person name="Kudrna D."/>
            <person name="Lee S."/>
            <person name="Talag J."/>
            <person name="Welchert J."/>
            <person name="Wing R.A."/>
        </authorList>
    </citation>
    <scope>NUCLEOTIDE SEQUENCE [LARGE SCALE GENOMIC DNA]</scope>
</reference>
<evidence type="ECO:0008006" key="6">
    <source>
        <dbReference type="Google" id="ProtNLM"/>
    </source>
</evidence>
<feature type="repeat" description="PPR" evidence="3">
    <location>
        <begin position="376"/>
        <end position="410"/>
    </location>
</feature>
<dbReference type="PANTHER" id="PTHR47926:SF427">
    <property type="entry name" value="TETRATRICOPEPTIDE-LIKE HELICAL DOMAIN SUPERFAMILY"/>
    <property type="match status" value="1"/>
</dbReference>